<dbReference type="SUPFAM" id="SSF50630">
    <property type="entry name" value="Acid proteases"/>
    <property type="match status" value="1"/>
</dbReference>
<dbReference type="InterPro" id="IPR033121">
    <property type="entry name" value="PEPTIDASE_A1"/>
</dbReference>
<evidence type="ECO:0000256" key="2">
    <source>
        <dbReference type="ARBA" id="ARBA00022750"/>
    </source>
</evidence>
<evidence type="ECO:0000256" key="6">
    <source>
        <dbReference type="SAM" id="Phobius"/>
    </source>
</evidence>
<evidence type="ECO:0000256" key="1">
    <source>
        <dbReference type="ARBA" id="ARBA00007447"/>
    </source>
</evidence>
<keyword evidence="6" id="KW-1133">Transmembrane helix</keyword>
<protein>
    <submittedName>
        <fullName evidence="8">Aspartic peptidase domain-containing protein</fullName>
    </submittedName>
</protein>
<evidence type="ECO:0000256" key="3">
    <source>
        <dbReference type="PIRSR" id="PIRSR601461-1"/>
    </source>
</evidence>
<dbReference type="AlphaFoldDB" id="A0AA40EZV3"/>
<dbReference type="GO" id="GO:0006508">
    <property type="term" value="P:proteolysis"/>
    <property type="evidence" value="ECO:0007669"/>
    <property type="project" value="UniProtKB-KW"/>
</dbReference>
<evidence type="ECO:0000256" key="5">
    <source>
        <dbReference type="RuleBase" id="RU000454"/>
    </source>
</evidence>
<dbReference type="PANTHER" id="PTHR47966">
    <property type="entry name" value="BETA-SITE APP-CLEAVING ENZYME, ISOFORM A-RELATED"/>
    <property type="match status" value="1"/>
</dbReference>
<gene>
    <name evidence="8" type="ORF">B0T21DRAFT_380220</name>
</gene>
<feature type="transmembrane region" description="Helical" evidence="6">
    <location>
        <begin position="474"/>
        <end position="497"/>
    </location>
</feature>
<dbReference type="PRINTS" id="PR00792">
    <property type="entry name" value="PEPSIN"/>
</dbReference>
<keyword evidence="4" id="KW-1015">Disulfide bond</keyword>
<dbReference type="PROSITE" id="PS51767">
    <property type="entry name" value="PEPTIDASE_A1"/>
    <property type="match status" value="1"/>
</dbReference>
<reference evidence="8" key="1">
    <citation type="submission" date="2023-06" db="EMBL/GenBank/DDBJ databases">
        <title>Genome-scale phylogeny and comparative genomics of the fungal order Sordariales.</title>
        <authorList>
            <consortium name="Lawrence Berkeley National Laboratory"/>
            <person name="Hensen N."/>
            <person name="Bonometti L."/>
            <person name="Westerberg I."/>
            <person name="Brannstrom I.O."/>
            <person name="Guillou S."/>
            <person name="Cros-Aarteil S."/>
            <person name="Calhoun S."/>
            <person name="Haridas S."/>
            <person name="Kuo A."/>
            <person name="Mondo S."/>
            <person name="Pangilinan J."/>
            <person name="Riley R."/>
            <person name="Labutti K."/>
            <person name="Andreopoulos B."/>
            <person name="Lipzen A."/>
            <person name="Chen C."/>
            <person name="Yanf M."/>
            <person name="Daum C."/>
            <person name="Ng V."/>
            <person name="Clum A."/>
            <person name="Steindorff A."/>
            <person name="Ohm R."/>
            <person name="Martin F."/>
            <person name="Silar P."/>
            <person name="Natvig D."/>
            <person name="Lalanne C."/>
            <person name="Gautier V."/>
            <person name="Ament-Velasquez S.L."/>
            <person name="Kruys A."/>
            <person name="Hutchinson M.I."/>
            <person name="Powell A.J."/>
            <person name="Barry K."/>
            <person name="Miller A.N."/>
            <person name="Grigoriev I.V."/>
            <person name="Debuchy R."/>
            <person name="Gladieux P."/>
            <person name="Thoren M.H."/>
            <person name="Johannesson H."/>
        </authorList>
    </citation>
    <scope>NUCLEOTIDE SEQUENCE</scope>
    <source>
        <strain evidence="8">CBS 540.89</strain>
    </source>
</reference>
<organism evidence="8 9">
    <name type="scientific">Apiosordaria backusii</name>
    <dbReference type="NCBI Taxonomy" id="314023"/>
    <lineage>
        <taxon>Eukaryota</taxon>
        <taxon>Fungi</taxon>
        <taxon>Dikarya</taxon>
        <taxon>Ascomycota</taxon>
        <taxon>Pezizomycotina</taxon>
        <taxon>Sordariomycetes</taxon>
        <taxon>Sordariomycetidae</taxon>
        <taxon>Sordariales</taxon>
        <taxon>Lasiosphaeriaceae</taxon>
        <taxon>Apiosordaria</taxon>
    </lineage>
</organism>
<comment type="caution">
    <text evidence="8">The sequence shown here is derived from an EMBL/GenBank/DDBJ whole genome shotgun (WGS) entry which is preliminary data.</text>
</comment>
<dbReference type="InterPro" id="IPR001969">
    <property type="entry name" value="Aspartic_peptidase_AS"/>
</dbReference>
<keyword evidence="9" id="KW-1185">Reference proteome</keyword>
<keyword evidence="5" id="KW-0378">Hydrolase</keyword>
<dbReference type="EMBL" id="JAUKTV010000001">
    <property type="protein sequence ID" value="KAK0748372.1"/>
    <property type="molecule type" value="Genomic_DNA"/>
</dbReference>
<evidence type="ECO:0000256" key="4">
    <source>
        <dbReference type="PIRSR" id="PIRSR601461-2"/>
    </source>
</evidence>
<name>A0AA40EZV3_9PEZI</name>
<accession>A0AA40EZV3</accession>
<evidence type="ECO:0000313" key="8">
    <source>
        <dbReference type="EMBL" id="KAK0748372.1"/>
    </source>
</evidence>
<dbReference type="GO" id="GO:0004190">
    <property type="term" value="F:aspartic-type endopeptidase activity"/>
    <property type="evidence" value="ECO:0007669"/>
    <property type="project" value="UniProtKB-KW"/>
</dbReference>
<keyword evidence="6" id="KW-0472">Membrane</keyword>
<dbReference type="PROSITE" id="PS00141">
    <property type="entry name" value="ASP_PROTEASE"/>
    <property type="match status" value="1"/>
</dbReference>
<dbReference type="PANTHER" id="PTHR47966:SF65">
    <property type="entry name" value="ASPARTIC-TYPE ENDOPEPTIDASE"/>
    <property type="match status" value="1"/>
</dbReference>
<proteinExistence type="inferred from homology"/>
<evidence type="ECO:0000259" key="7">
    <source>
        <dbReference type="PROSITE" id="PS51767"/>
    </source>
</evidence>
<feature type="disulfide bond" evidence="4">
    <location>
        <begin position="370"/>
        <end position="404"/>
    </location>
</feature>
<feature type="domain" description="Peptidase A1" evidence="7">
    <location>
        <begin position="144"/>
        <end position="442"/>
    </location>
</feature>
<dbReference type="Proteomes" id="UP001172159">
    <property type="component" value="Unassembled WGS sequence"/>
</dbReference>
<comment type="similarity">
    <text evidence="1 5">Belongs to the peptidase A1 family.</text>
</comment>
<dbReference type="Pfam" id="PF00026">
    <property type="entry name" value="Asp"/>
    <property type="match status" value="2"/>
</dbReference>
<dbReference type="InterPro" id="IPR001461">
    <property type="entry name" value="Aspartic_peptidase_A1"/>
</dbReference>
<keyword evidence="6" id="KW-0812">Transmembrane</keyword>
<dbReference type="Gene3D" id="2.40.70.10">
    <property type="entry name" value="Acid Proteases"/>
    <property type="match status" value="3"/>
</dbReference>
<sequence length="498" mass="53995">MIPNRASHSATKHPGDYSAVAGKSFNFNTLDPLDFSRGYFMQLSGSQSCNLFIVAYSGKPPASGMHRLSTADTSCQSSSTTVMMLAPAGFLLAFALLGAALTLPTQETKKGLLSFPVVHKRSQPLNLRKRDNVVALGNVSTLTYLLRLQIGTPPQPVEVVLDTGSFELWVDPTCATAATEGQEEKCNASGRYVPSLSSTYVDKNMTQHIGYGKGGAEIGYAVDNILVPGSSHGNGFNLHYNNLIDELHAQGITQSKAFSIALGGQYSEAGGVIIFGGVDTKKFSGKLHKFDNMPPQIEGSKEGPWRYWVQMKSVGVTTPDRVVSTYEYSTMPALLDTGSTWSYLPQHLFDSLQDDFNATLSEDGSLEVPCSTIDQPGTVDFTFGDLTIQVPYSEFISQLEPGYCALGVLSRKGSYDRAVLGDSFLRSAYVVFDQTNQHLYMAGYRDCGTNEQTLSGEVGAALYLTGECYSGHHLFASIPMCWFIAPSAFVLWGFALFL</sequence>
<feature type="transmembrane region" description="Helical" evidence="6">
    <location>
        <begin position="82"/>
        <end position="103"/>
    </location>
</feature>
<feature type="active site" evidence="3">
    <location>
        <position position="336"/>
    </location>
</feature>
<keyword evidence="5" id="KW-0645">Protease</keyword>
<evidence type="ECO:0000313" key="9">
    <source>
        <dbReference type="Proteomes" id="UP001172159"/>
    </source>
</evidence>
<keyword evidence="2 5" id="KW-0064">Aspartyl protease</keyword>
<dbReference type="InterPro" id="IPR021109">
    <property type="entry name" value="Peptidase_aspartic_dom_sf"/>
</dbReference>
<feature type="active site" evidence="3">
    <location>
        <position position="162"/>
    </location>
</feature>